<dbReference type="GeneTree" id="ENSGT00940000154493"/>
<proteinExistence type="inferred from homology"/>
<feature type="signal peptide" evidence="7">
    <location>
        <begin position="1"/>
        <end position="21"/>
    </location>
</feature>
<evidence type="ECO:0000313" key="10">
    <source>
        <dbReference type="Proteomes" id="UP000005215"/>
    </source>
</evidence>
<feature type="domain" description="Serpin" evidence="8">
    <location>
        <begin position="54"/>
        <end position="295"/>
    </location>
</feature>
<dbReference type="FunFam" id="2.30.39.10:FF:000003">
    <property type="entry name" value="alpha-1-antitrypsin isoform X1"/>
    <property type="match status" value="1"/>
</dbReference>
<keyword evidence="4" id="KW-0722">Serine protease inhibitor</keyword>
<feature type="chain" id="PRO_5013198043" description="Serpin domain-containing protein" evidence="7">
    <location>
        <begin position="22"/>
        <end position="295"/>
    </location>
</feature>
<evidence type="ECO:0000256" key="6">
    <source>
        <dbReference type="RuleBase" id="RU000411"/>
    </source>
</evidence>
<dbReference type="Gene3D" id="3.30.497.10">
    <property type="entry name" value="Antithrombin, subunit I, domain 2"/>
    <property type="match status" value="1"/>
</dbReference>
<name>I3MK52_ICTTR</name>
<keyword evidence="3 7" id="KW-0732">Signal</keyword>
<evidence type="ECO:0000256" key="4">
    <source>
        <dbReference type="ARBA" id="ARBA00022900"/>
    </source>
</evidence>
<dbReference type="InterPro" id="IPR042185">
    <property type="entry name" value="Serpin_sf_2"/>
</dbReference>
<reference evidence="9" key="2">
    <citation type="submission" date="2025-08" db="UniProtKB">
        <authorList>
            <consortium name="Ensembl"/>
        </authorList>
    </citation>
    <scope>IDENTIFICATION</scope>
</reference>
<dbReference type="PANTHER" id="PTHR11461:SF165">
    <property type="entry name" value="ALPHA-1-ANTITRYPSIN"/>
    <property type="match status" value="1"/>
</dbReference>
<evidence type="ECO:0000256" key="3">
    <source>
        <dbReference type="ARBA" id="ARBA00022729"/>
    </source>
</evidence>
<dbReference type="AlphaFoldDB" id="I3MK52"/>
<dbReference type="InterPro" id="IPR000215">
    <property type="entry name" value="Serpin_fam"/>
</dbReference>
<evidence type="ECO:0000313" key="9">
    <source>
        <dbReference type="Ensembl" id="ENSSTOP00000011634.3"/>
    </source>
</evidence>
<reference evidence="9" key="3">
    <citation type="submission" date="2025-09" db="UniProtKB">
        <authorList>
            <consortium name="Ensembl"/>
        </authorList>
    </citation>
    <scope>IDENTIFICATION</scope>
</reference>
<dbReference type="EMBL" id="AGTP01129838">
    <property type="status" value="NOT_ANNOTATED_CDS"/>
    <property type="molecule type" value="Genomic_DNA"/>
</dbReference>
<organism evidence="9 10">
    <name type="scientific">Ictidomys tridecemlineatus</name>
    <name type="common">Thirteen-lined ground squirrel</name>
    <name type="synonym">Spermophilus tridecemlineatus</name>
    <dbReference type="NCBI Taxonomy" id="43179"/>
    <lineage>
        <taxon>Eukaryota</taxon>
        <taxon>Metazoa</taxon>
        <taxon>Chordata</taxon>
        <taxon>Craniata</taxon>
        <taxon>Vertebrata</taxon>
        <taxon>Euteleostomi</taxon>
        <taxon>Mammalia</taxon>
        <taxon>Eutheria</taxon>
        <taxon>Euarchontoglires</taxon>
        <taxon>Glires</taxon>
        <taxon>Rodentia</taxon>
        <taxon>Sciuromorpha</taxon>
        <taxon>Sciuridae</taxon>
        <taxon>Xerinae</taxon>
        <taxon>Marmotini</taxon>
        <taxon>Ictidomys</taxon>
    </lineage>
</organism>
<dbReference type="STRING" id="43179.ENSSTOP00000011634"/>
<dbReference type="Gene3D" id="2.30.39.10">
    <property type="entry name" value="Alpha-1-antitrypsin, domain 1"/>
    <property type="match status" value="1"/>
</dbReference>
<evidence type="ECO:0000256" key="5">
    <source>
        <dbReference type="ARBA" id="ARBA00023180"/>
    </source>
</evidence>
<keyword evidence="10" id="KW-1185">Reference proteome</keyword>
<dbReference type="PANTHER" id="PTHR11461">
    <property type="entry name" value="SERINE PROTEASE INHIBITOR, SERPIN"/>
    <property type="match status" value="1"/>
</dbReference>
<dbReference type="GO" id="GO:0004867">
    <property type="term" value="F:serine-type endopeptidase inhibitor activity"/>
    <property type="evidence" value="ECO:0007669"/>
    <property type="project" value="UniProtKB-KW"/>
</dbReference>
<evidence type="ECO:0000256" key="1">
    <source>
        <dbReference type="ARBA" id="ARBA00009500"/>
    </source>
</evidence>
<evidence type="ECO:0000256" key="7">
    <source>
        <dbReference type="SAM" id="SignalP"/>
    </source>
</evidence>
<evidence type="ECO:0000259" key="8">
    <source>
        <dbReference type="SMART" id="SM00093"/>
    </source>
</evidence>
<keyword evidence="5" id="KW-0325">Glycoprotein</keyword>
<dbReference type="HOGENOM" id="CLU_023330_2_2_1"/>
<reference evidence="10" key="1">
    <citation type="submission" date="2011-11" db="EMBL/GenBank/DDBJ databases">
        <title>The Draft Genome of Spermophilus tridecemlineatus.</title>
        <authorList>
            <consortium name="The Broad Institute Genome Assembly &amp; Analysis Group"/>
            <consortium name="Computational R&amp;D Group"/>
            <consortium name="and Sequencing Platform"/>
            <person name="Di Palma F."/>
            <person name="Alfoldi J."/>
            <person name="Johnson J."/>
            <person name="Berlin A."/>
            <person name="Gnerre S."/>
            <person name="Jaffe D."/>
            <person name="MacCallum I."/>
            <person name="Young S."/>
            <person name="Walker B.J."/>
            <person name="Lindblad-Toh K."/>
        </authorList>
    </citation>
    <scope>NUCLEOTIDE SEQUENCE [LARGE SCALE GENOMIC DNA]</scope>
</reference>
<evidence type="ECO:0000256" key="2">
    <source>
        <dbReference type="ARBA" id="ARBA00022690"/>
    </source>
</evidence>
<dbReference type="EMBL" id="AGTP01129839">
    <property type="status" value="NOT_ANNOTATED_CDS"/>
    <property type="molecule type" value="Genomic_DNA"/>
</dbReference>
<dbReference type="InParanoid" id="I3MK52"/>
<dbReference type="InterPro" id="IPR036186">
    <property type="entry name" value="Serpin_sf"/>
</dbReference>
<dbReference type="InterPro" id="IPR042178">
    <property type="entry name" value="Serpin_sf_1"/>
</dbReference>
<dbReference type="Pfam" id="PF00079">
    <property type="entry name" value="Serpin"/>
    <property type="match status" value="2"/>
</dbReference>
<dbReference type="Ensembl" id="ENSSTOT00000012984.3">
    <property type="protein sequence ID" value="ENSSTOP00000011634.3"/>
    <property type="gene ID" value="ENSSTOG00000012989.3"/>
</dbReference>
<comment type="similarity">
    <text evidence="1 6">Belongs to the serpin family.</text>
</comment>
<dbReference type="SMART" id="SM00093">
    <property type="entry name" value="SERPIN"/>
    <property type="match status" value="1"/>
</dbReference>
<sequence length="295" mass="32291">MPSSISWGLLLLAGLSCLATGCLIEDSEESDAPKHDQENSASHKIAPNLAEFAFSLYRVLAHESNTANIFFSPVSIATALGSLSLGTKADTHTQIMEGVGFNLTEISETVAGGVGKTVKIIDFSTGHIRVLTVLLLTGDPRRAISPLWDVTVLTCHGQCCQDLEIPPDLLVLKYTHPITQDGAEVGEDLHPTCCHPPSLCPLCPGTLEEPFKADHTMEQDFYVNEATTVRVPMMNRLGMFDLHYCLTLSSMVLKMKYLGNVTAIFIMPKVGRMEYVEDTLTKEFLDKLLKKDYSG</sequence>
<dbReference type="eggNOG" id="KOG2392">
    <property type="taxonomic scope" value="Eukaryota"/>
</dbReference>
<dbReference type="InterPro" id="IPR023796">
    <property type="entry name" value="Serpin_dom"/>
</dbReference>
<keyword evidence="2" id="KW-0646">Protease inhibitor</keyword>
<dbReference type="SUPFAM" id="SSF56574">
    <property type="entry name" value="Serpins"/>
    <property type="match status" value="1"/>
</dbReference>
<dbReference type="Proteomes" id="UP000005215">
    <property type="component" value="Unassembled WGS sequence"/>
</dbReference>
<dbReference type="GO" id="GO:0005615">
    <property type="term" value="C:extracellular space"/>
    <property type="evidence" value="ECO:0007669"/>
    <property type="project" value="InterPro"/>
</dbReference>
<protein>
    <recommendedName>
        <fullName evidence="8">Serpin domain-containing protein</fullName>
    </recommendedName>
</protein>
<accession>I3MK52</accession>